<dbReference type="Pfam" id="PF13462">
    <property type="entry name" value="Thioredoxin_4"/>
    <property type="match status" value="1"/>
</dbReference>
<evidence type="ECO:0000256" key="1">
    <source>
        <dbReference type="SAM" id="Phobius"/>
    </source>
</evidence>
<keyword evidence="1" id="KW-1133">Transmembrane helix</keyword>
<keyword evidence="1" id="KW-0472">Membrane</keyword>
<gene>
    <name evidence="3" type="ORF">BFS05_02130</name>
</gene>
<dbReference type="InterPro" id="IPR036249">
    <property type="entry name" value="Thioredoxin-like_sf"/>
</dbReference>
<dbReference type="Proteomes" id="UP000236146">
    <property type="component" value="Unassembled WGS sequence"/>
</dbReference>
<reference evidence="3 4" key="1">
    <citation type="submission" date="2016-10" db="EMBL/GenBank/DDBJ databases">
        <authorList>
            <person name="Varghese N."/>
        </authorList>
    </citation>
    <scope>NUCLEOTIDE SEQUENCE [LARGE SCALE GENOMIC DNA]</scope>
    <source>
        <strain evidence="3 4">KA00225</strain>
    </source>
</reference>
<dbReference type="InterPro" id="IPR012336">
    <property type="entry name" value="Thioredoxin-like_fold"/>
</dbReference>
<proteinExistence type="predicted"/>
<evidence type="ECO:0000313" key="4">
    <source>
        <dbReference type="Proteomes" id="UP000236146"/>
    </source>
</evidence>
<name>A0A2K1SV66_GARVA</name>
<dbReference type="SUPFAM" id="SSF52833">
    <property type="entry name" value="Thioredoxin-like"/>
    <property type="match status" value="1"/>
</dbReference>
<dbReference type="AlphaFoldDB" id="A0A2K1SV66"/>
<feature type="transmembrane region" description="Helical" evidence="1">
    <location>
        <begin position="12"/>
        <end position="33"/>
    </location>
</feature>
<keyword evidence="1" id="KW-0812">Transmembrane</keyword>
<comment type="caution">
    <text evidence="3">The sequence shown here is derived from an EMBL/GenBank/DDBJ whole genome shotgun (WGS) entry which is preliminary data.</text>
</comment>
<evidence type="ECO:0000313" key="3">
    <source>
        <dbReference type="EMBL" id="PNS43402.1"/>
    </source>
</evidence>
<sequence>METKTNKNQLVALIVTVVVILCMFVGVILSTTLSNSNHPKEVAKTQAREAAKNIKDSEKPINMNKDGGIPISKNGYNNPVSGVPTIGVYSDSLCPGCGSFNRSADRELISMMEAGQINLEIYPMSFLDTLSSDHYSSRVMGGIYYIADHDSNPQHLVEFINKIFAENFQPSEGEDYKPVSNEKLAEQAVAAGVPEDVAKVAFNRHYLKWQKIMNGTTPDRKELWNVSGSNAGAMTTPTVTINGKLVDIPAASKKNLEIIDAVLKSIGLNKKDIGSSTVKPKLDDSHKPNDL</sequence>
<protein>
    <submittedName>
        <fullName evidence="3">Disulfide bond formation protein DsbA</fullName>
    </submittedName>
</protein>
<feature type="domain" description="Thioredoxin-like fold" evidence="2">
    <location>
        <begin position="85"/>
        <end position="260"/>
    </location>
</feature>
<dbReference type="Gene3D" id="3.40.30.10">
    <property type="entry name" value="Glutaredoxin"/>
    <property type="match status" value="1"/>
</dbReference>
<accession>A0A2K1SV66</accession>
<dbReference type="OrthoDB" id="117402at2"/>
<organism evidence="3 4">
    <name type="scientific">Gardnerella vaginalis</name>
    <dbReference type="NCBI Taxonomy" id="2702"/>
    <lineage>
        <taxon>Bacteria</taxon>
        <taxon>Bacillati</taxon>
        <taxon>Actinomycetota</taxon>
        <taxon>Actinomycetes</taxon>
        <taxon>Bifidobacteriales</taxon>
        <taxon>Bifidobacteriaceae</taxon>
        <taxon>Gardnerella</taxon>
    </lineage>
</organism>
<dbReference type="RefSeq" id="WP_103084404.1">
    <property type="nucleotide sequence ID" value="NZ_MNLH01000002.1"/>
</dbReference>
<evidence type="ECO:0000259" key="2">
    <source>
        <dbReference type="Pfam" id="PF13462"/>
    </source>
</evidence>
<dbReference type="EMBL" id="MNLH01000002">
    <property type="protein sequence ID" value="PNS43402.1"/>
    <property type="molecule type" value="Genomic_DNA"/>
</dbReference>